<evidence type="ECO:0000256" key="4">
    <source>
        <dbReference type="ARBA" id="ARBA00022525"/>
    </source>
</evidence>
<feature type="binding site" evidence="9">
    <location>
        <position position="70"/>
    </location>
    <ligand>
        <name>Mn(2+)</name>
        <dbReference type="ChEBI" id="CHEBI:29035"/>
    </ligand>
</feature>
<evidence type="ECO:0000256" key="2">
    <source>
        <dbReference type="ARBA" id="ARBA00007456"/>
    </source>
</evidence>
<keyword evidence="4 10" id="KW-0964">Secreted</keyword>
<dbReference type="SMART" id="SM00835">
    <property type="entry name" value="Cupin_1"/>
    <property type="match status" value="1"/>
</dbReference>
<dbReference type="EMBL" id="JABCRI010000017">
    <property type="protein sequence ID" value="KAF8390952.1"/>
    <property type="molecule type" value="Genomic_DNA"/>
</dbReference>
<evidence type="ECO:0000256" key="3">
    <source>
        <dbReference type="ARBA" id="ARBA00022523"/>
    </source>
</evidence>
<evidence type="ECO:0000256" key="6">
    <source>
        <dbReference type="ARBA" id="ARBA00023157"/>
    </source>
</evidence>
<keyword evidence="3 10" id="KW-0052">Apoplast</keyword>
<dbReference type="Pfam" id="PF00190">
    <property type="entry name" value="Cupin_1"/>
    <property type="match status" value="1"/>
</dbReference>
<dbReference type="SUPFAM" id="SSF51182">
    <property type="entry name" value="RmlC-like cupins"/>
    <property type="match status" value="1"/>
</dbReference>
<keyword evidence="13" id="KW-1185">Reference proteome</keyword>
<evidence type="ECO:0000313" key="13">
    <source>
        <dbReference type="Proteomes" id="UP000655225"/>
    </source>
</evidence>
<keyword evidence="5 8" id="KW-0479">Metal-binding</keyword>
<feature type="binding site" evidence="9">
    <location>
        <position position="75"/>
    </location>
    <ligand>
        <name>Mn(2+)</name>
        <dbReference type="ChEBI" id="CHEBI:29035"/>
    </ligand>
</feature>
<comment type="caution">
    <text evidence="12">The sequence shown here is derived from an EMBL/GenBank/DDBJ whole genome shotgun (WGS) entry which is preliminary data.</text>
</comment>
<dbReference type="FunFam" id="2.60.120.10:FF:000333">
    <property type="entry name" value="Germin-like protein subfamily 3 member 1"/>
    <property type="match status" value="1"/>
</dbReference>
<dbReference type="GO" id="GO:0030145">
    <property type="term" value="F:manganese ion binding"/>
    <property type="evidence" value="ECO:0007669"/>
    <property type="project" value="UniProtKB-UniRule"/>
</dbReference>
<feature type="binding site" evidence="8">
    <location>
        <position position="70"/>
    </location>
    <ligand>
        <name>oxalate</name>
        <dbReference type="ChEBI" id="CHEBI:30623"/>
    </ligand>
</feature>
<feature type="binding site" evidence="9">
    <location>
        <position position="68"/>
    </location>
    <ligand>
        <name>Mn(2+)</name>
        <dbReference type="ChEBI" id="CHEBI:29035"/>
    </ligand>
</feature>
<dbReference type="OrthoDB" id="1921208at2759"/>
<feature type="domain" description="Cupin type-1" evidence="11">
    <location>
        <begin position="37"/>
        <end position="155"/>
    </location>
</feature>
<evidence type="ECO:0000313" key="12">
    <source>
        <dbReference type="EMBL" id="KAF8390952.1"/>
    </source>
</evidence>
<accession>A0A834YS13</accession>
<dbReference type="Gene3D" id="2.60.120.10">
    <property type="entry name" value="Jelly Rolls"/>
    <property type="match status" value="1"/>
</dbReference>
<dbReference type="PANTHER" id="PTHR31238">
    <property type="entry name" value="GERMIN-LIKE PROTEIN SUBFAMILY 3 MEMBER 3"/>
    <property type="match status" value="1"/>
</dbReference>
<comment type="similarity">
    <text evidence="2 10">Belongs to the germin family.</text>
</comment>
<dbReference type="Proteomes" id="UP000655225">
    <property type="component" value="Unassembled WGS sequence"/>
</dbReference>
<dbReference type="GO" id="GO:0048046">
    <property type="term" value="C:apoplast"/>
    <property type="evidence" value="ECO:0007669"/>
    <property type="project" value="UniProtKB-SubCell"/>
</dbReference>
<feature type="binding site" evidence="8">
    <location>
        <position position="75"/>
    </location>
    <ligand>
        <name>oxalate</name>
        <dbReference type="ChEBI" id="CHEBI:30623"/>
    </ligand>
</feature>
<dbReference type="InterPro" id="IPR019780">
    <property type="entry name" value="Germin_Mn-BS"/>
</dbReference>
<sequence>MIAIVCEWEIPQGPQACYGKRFAGLNKHSKPTWIKCHSSKCSQIAGLNTLGISVVRIDYAPNGVIPPHTHPQATEILSVLEGTLSVGFVTSVPDNRLITKVLNKGDVFVFPIGLIHFQFNVGNTNAVAIAALSSQNPGIIIIANAVFGRSHSSLMMFSSRPSKLIRRWLTIFKLISGWTTPTRKNTNTAAPCKTP</sequence>
<gene>
    <name evidence="12" type="ORF">HHK36_023252</name>
</gene>
<comment type="subcellular location">
    <subcellularLocation>
        <location evidence="1 10">Secreted</location>
        <location evidence="1 10">Extracellular space</location>
        <location evidence="1 10">Apoplast</location>
    </subcellularLocation>
</comment>
<dbReference type="CDD" id="cd02241">
    <property type="entry name" value="cupin_OxOx"/>
    <property type="match status" value="1"/>
</dbReference>
<protein>
    <recommendedName>
        <fullName evidence="10">Germin-like protein</fullName>
    </recommendedName>
</protein>
<keyword evidence="7 8" id="KW-0464">Manganese</keyword>
<evidence type="ECO:0000256" key="10">
    <source>
        <dbReference type="RuleBase" id="RU366015"/>
    </source>
</evidence>
<dbReference type="InterPro" id="IPR006045">
    <property type="entry name" value="Cupin_1"/>
</dbReference>
<feature type="binding site" evidence="9">
    <location>
        <position position="116"/>
    </location>
    <ligand>
        <name>Mn(2+)</name>
        <dbReference type="ChEBI" id="CHEBI:29035"/>
    </ligand>
</feature>
<dbReference type="InterPro" id="IPR011051">
    <property type="entry name" value="RmlC_Cupin_sf"/>
</dbReference>
<evidence type="ECO:0000256" key="8">
    <source>
        <dbReference type="PIRSR" id="PIRSR601929-1"/>
    </source>
</evidence>
<evidence type="ECO:0000256" key="1">
    <source>
        <dbReference type="ARBA" id="ARBA00004271"/>
    </source>
</evidence>
<proteinExistence type="inferred from homology"/>
<keyword evidence="6" id="KW-1015">Disulfide bond</keyword>
<dbReference type="InterPro" id="IPR014710">
    <property type="entry name" value="RmlC-like_jellyroll"/>
</dbReference>
<dbReference type="AlphaFoldDB" id="A0A834YS13"/>
<evidence type="ECO:0000256" key="7">
    <source>
        <dbReference type="ARBA" id="ARBA00023211"/>
    </source>
</evidence>
<dbReference type="PROSITE" id="PS00725">
    <property type="entry name" value="GERMIN"/>
    <property type="match status" value="1"/>
</dbReference>
<evidence type="ECO:0000256" key="9">
    <source>
        <dbReference type="PIRSR" id="PIRSR601929-2"/>
    </source>
</evidence>
<organism evidence="12 13">
    <name type="scientific">Tetracentron sinense</name>
    <name type="common">Spur-leaf</name>
    <dbReference type="NCBI Taxonomy" id="13715"/>
    <lineage>
        <taxon>Eukaryota</taxon>
        <taxon>Viridiplantae</taxon>
        <taxon>Streptophyta</taxon>
        <taxon>Embryophyta</taxon>
        <taxon>Tracheophyta</taxon>
        <taxon>Spermatophyta</taxon>
        <taxon>Magnoliopsida</taxon>
        <taxon>Trochodendrales</taxon>
        <taxon>Trochodendraceae</taxon>
        <taxon>Tetracentron</taxon>
    </lineage>
</organism>
<dbReference type="PRINTS" id="PR00325">
    <property type="entry name" value="GERMIN"/>
</dbReference>
<reference evidence="12 13" key="1">
    <citation type="submission" date="2020-04" db="EMBL/GenBank/DDBJ databases">
        <title>Plant Genome Project.</title>
        <authorList>
            <person name="Zhang R.-G."/>
        </authorList>
    </citation>
    <scope>NUCLEOTIDE SEQUENCE [LARGE SCALE GENOMIC DNA]</scope>
    <source>
        <strain evidence="12">YNK0</strain>
        <tissue evidence="12">Leaf</tissue>
    </source>
</reference>
<evidence type="ECO:0000256" key="5">
    <source>
        <dbReference type="ARBA" id="ARBA00022723"/>
    </source>
</evidence>
<dbReference type="InterPro" id="IPR001929">
    <property type="entry name" value="Germin"/>
</dbReference>
<evidence type="ECO:0000259" key="11">
    <source>
        <dbReference type="SMART" id="SM00835"/>
    </source>
</evidence>
<name>A0A834YS13_TETSI</name>